<name>A0AB38VND2_STRAG</name>
<dbReference type="Proteomes" id="UP000268870">
    <property type="component" value="Chromosome"/>
</dbReference>
<proteinExistence type="predicted"/>
<evidence type="ECO:0000313" key="1">
    <source>
        <dbReference type="EMBL" id="VED65883.1"/>
    </source>
</evidence>
<evidence type="ECO:0008006" key="3">
    <source>
        <dbReference type="Google" id="ProtNLM"/>
    </source>
</evidence>
<organism evidence="1 2">
    <name type="scientific">Streptococcus agalactiae</name>
    <dbReference type="NCBI Taxonomy" id="1311"/>
    <lineage>
        <taxon>Bacteria</taxon>
        <taxon>Bacillati</taxon>
        <taxon>Bacillota</taxon>
        <taxon>Bacilli</taxon>
        <taxon>Lactobacillales</taxon>
        <taxon>Streptococcaceae</taxon>
        <taxon>Streptococcus</taxon>
    </lineage>
</organism>
<protein>
    <recommendedName>
        <fullName evidence="3">Phage protein</fullName>
    </recommendedName>
</protein>
<sequence length="65" mass="7518">MENINEQIEKFISNFADEAIEKSETYSEAILYVDKHSSLTEFGQVVKKAIQEKIRDIALNSRIIK</sequence>
<dbReference type="RefSeq" id="WP_000427885.1">
    <property type="nucleotide sequence ID" value="NZ_CDCI01000012.1"/>
</dbReference>
<evidence type="ECO:0000313" key="2">
    <source>
        <dbReference type="Proteomes" id="UP000268870"/>
    </source>
</evidence>
<gene>
    <name evidence="1" type="ORF">NCTC8184_01946</name>
</gene>
<reference evidence="1 2" key="1">
    <citation type="submission" date="2018-12" db="EMBL/GenBank/DDBJ databases">
        <authorList>
            <consortium name="Pathogen Informatics"/>
        </authorList>
    </citation>
    <scope>NUCLEOTIDE SEQUENCE [LARGE SCALE GENOMIC DNA]</scope>
    <source>
        <strain evidence="1 2">NCTC8184</strain>
    </source>
</reference>
<dbReference type="EMBL" id="LR134265">
    <property type="protein sequence ID" value="VED65883.1"/>
    <property type="molecule type" value="Genomic_DNA"/>
</dbReference>
<accession>A0AB38VND2</accession>
<dbReference type="AlphaFoldDB" id="A0AB38VND2"/>